<reference evidence="1 2" key="1">
    <citation type="submission" date="2023-07" db="EMBL/GenBank/DDBJ databases">
        <title>Sequencing the genomes of 1000 actinobacteria strains.</title>
        <authorList>
            <person name="Klenk H.-P."/>
        </authorList>
    </citation>
    <scope>NUCLEOTIDE SEQUENCE [LARGE SCALE GENOMIC DNA]</scope>
    <source>
        <strain evidence="1 2">DSM 44109</strain>
    </source>
</reference>
<dbReference type="Proteomes" id="UP001230426">
    <property type="component" value="Unassembled WGS sequence"/>
</dbReference>
<name>A0ABT9QYB4_9ACTN</name>
<comment type="caution">
    <text evidence="1">The sequence shown here is derived from an EMBL/GenBank/DDBJ whole genome shotgun (WGS) entry which is preliminary data.</text>
</comment>
<gene>
    <name evidence="1" type="ORF">J2S55_001247</name>
</gene>
<proteinExistence type="predicted"/>
<evidence type="ECO:0000313" key="2">
    <source>
        <dbReference type="Proteomes" id="UP001230426"/>
    </source>
</evidence>
<protein>
    <submittedName>
        <fullName evidence="1">Uncharacterized protein</fullName>
    </submittedName>
</protein>
<keyword evidence="2" id="KW-1185">Reference proteome</keyword>
<sequence>MARSACPEREQLGVGAGPAALPGGFGVPATVPSGVAAGAVAVSPVIHR</sequence>
<organism evidence="1 2">
    <name type="scientific">Streptosporangium brasiliense</name>
    <dbReference type="NCBI Taxonomy" id="47480"/>
    <lineage>
        <taxon>Bacteria</taxon>
        <taxon>Bacillati</taxon>
        <taxon>Actinomycetota</taxon>
        <taxon>Actinomycetes</taxon>
        <taxon>Streptosporangiales</taxon>
        <taxon>Streptosporangiaceae</taxon>
        <taxon>Streptosporangium</taxon>
    </lineage>
</organism>
<dbReference type="EMBL" id="JAUSRB010000001">
    <property type="protein sequence ID" value="MDP9861988.1"/>
    <property type="molecule type" value="Genomic_DNA"/>
</dbReference>
<evidence type="ECO:0000313" key="1">
    <source>
        <dbReference type="EMBL" id="MDP9861988.1"/>
    </source>
</evidence>
<accession>A0ABT9QYB4</accession>